<dbReference type="InterPro" id="IPR027417">
    <property type="entry name" value="P-loop_NTPase"/>
</dbReference>
<dbReference type="Gene3D" id="3.80.10.10">
    <property type="entry name" value="Ribonuclease Inhibitor"/>
    <property type="match status" value="1"/>
</dbReference>
<dbReference type="PANTHER" id="PTHR46844:SF1">
    <property type="entry name" value="SLR5058 PROTEIN"/>
    <property type="match status" value="1"/>
</dbReference>
<dbReference type="OrthoDB" id="135105at2"/>
<dbReference type="RefSeq" id="WP_106187319.1">
    <property type="nucleotide sequence ID" value="NZ_PVTF01000003.1"/>
</dbReference>
<dbReference type="Proteomes" id="UP000239494">
    <property type="component" value="Unassembled WGS sequence"/>
</dbReference>
<keyword evidence="2" id="KW-0067">ATP-binding</keyword>
<comment type="caution">
    <text evidence="4">The sequence shown here is derived from an EMBL/GenBank/DDBJ whole genome shotgun (WGS) entry which is preliminary data.</text>
</comment>
<keyword evidence="1" id="KW-0547">Nucleotide-binding</keyword>
<dbReference type="Pfam" id="PF22733">
    <property type="entry name" value="NNH1"/>
    <property type="match status" value="1"/>
</dbReference>
<gene>
    <name evidence="4" type="ORF">CLV43_103544</name>
</gene>
<protein>
    <submittedName>
        <fullName evidence="4">NACHT domain-containing protein</fullName>
    </submittedName>
</protein>
<dbReference type="Pfam" id="PF05729">
    <property type="entry name" value="NACHT"/>
    <property type="match status" value="1"/>
</dbReference>
<dbReference type="GO" id="GO:0005524">
    <property type="term" value="F:ATP binding"/>
    <property type="evidence" value="ECO:0007669"/>
    <property type="project" value="UniProtKB-KW"/>
</dbReference>
<name>A0A2T0TDP8_9PSEU</name>
<dbReference type="InterPro" id="IPR032675">
    <property type="entry name" value="LRR_dom_sf"/>
</dbReference>
<dbReference type="EMBL" id="PVTF01000003">
    <property type="protein sequence ID" value="PRY43795.1"/>
    <property type="molecule type" value="Genomic_DNA"/>
</dbReference>
<dbReference type="Gene3D" id="3.40.50.300">
    <property type="entry name" value="P-loop containing nucleotide triphosphate hydrolases"/>
    <property type="match status" value="1"/>
</dbReference>
<dbReference type="PROSITE" id="PS50837">
    <property type="entry name" value="NACHT"/>
    <property type="match status" value="1"/>
</dbReference>
<dbReference type="AlphaFoldDB" id="A0A2T0TDP8"/>
<keyword evidence="5" id="KW-1185">Reference proteome</keyword>
<feature type="domain" description="NACHT" evidence="3">
    <location>
        <begin position="242"/>
        <end position="575"/>
    </location>
</feature>
<dbReference type="InterPro" id="IPR007111">
    <property type="entry name" value="NACHT_NTPase"/>
</dbReference>
<proteinExistence type="predicted"/>
<evidence type="ECO:0000313" key="4">
    <source>
        <dbReference type="EMBL" id="PRY43795.1"/>
    </source>
</evidence>
<dbReference type="SUPFAM" id="SSF52047">
    <property type="entry name" value="RNI-like"/>
    <property type="match status" value="1"/>
</dbReference>
<dbReference type="SUPFAM" id="SSF52540">
    <property type="entry name" value="P-loop containing nucleoside triphosphate hydrolases"/>
    <property type="match status" value="1"/>
</dbReference>
<evidence type="ECO:0000259" key="3">
    <source>
        <dbReference type="PROSITE" id="PS50837"/>
    </source>
</evidence>
<dbReference type="InterPro" id="IPR054547">
    <property type="entry name" value="NNH1"/>
</dbReference>
<sequence length="962" mass="105884">MVVDPVSGALSAVFGTAFDGLVQRGVGGLAHRVDDRRKVRALADPDRLVRRVAAELADLRRAEYPGLSEQDWRRVVDAVRASLHRVRWHELARDPVDLVNAERLAAHVRAVDPDGPLDLSSAQRAAYDHLLAGSCAGLADLARSVDRVVRDLQVGISDGVVELRDREAVAAEEFERRYAEYTARTTSGFELFGVARGRAPGTHSFDHFYVSLAVSRRSPDSAVEPPLTGAGVSAATAFDDTRRVLLRGTAGAGKTTFLRWLALTAARGLLAGDQGAVVPFYLPLRQFADGPLPTPERLVAVSADVLAEEKPDRWVVSRFREGRVLLLVDGIDELGSERRGEAKSWLERLVTAYPGARYVVTTRPSAVAEDWLGDVDFATFDLLPLSERGVRDFVTRWHDAARFANEGDEHSIAWQDTCERTLLGTLAARPDLSRLASSPLLCGLLCALHQDGGMHLPRDRKSLYEAALDLLLVRWDEQRGVSLDEWRFSKEEQLVVLQRFAYSLVRNRKQLVPKPVAVTWIGGAMRGLRPHDAEPAWVLQRFLERTGLLRESVPGDVRFVHRTFRDYLAAKEVVDSGDLDVLVEHAHRDDWHDVVVMAVAHARPAERAQVLTGLLDGNDAARRDPHVAEHLHLLAAAGLEQADVVGPGDKRGDVRDAVRRAVARLIPPGTMIAAESLATAGAFVRDLLPDSPDGLTDVQSACVVRAIAMIGGEGALEKIRPFAAVDESVVLEELLRAWRLSTDPEHYAKTVLAEVDFGRRRVDVRGWHRIRHLHHLRHLEVLRCLGSVTPLDPIAAMPVLRRLELMQNDVLRDLGPLTAARSLEVLHLTQCPQVRDLSPLARSTVRELSLHFTQADLRSLAGAPLRALRVRHPVLERGLDAIPADLPLEVLAVDNRPPDRLLLGVERWPSLTEVECYGVPHPAELAALAELPGLRRLVVNQPEAGVGLAGLLPDRVEVHGVG</sequence>
<organism evidence="4 5">
    <name type="scientific">Umezawaea tangerina</name>
    <dbReference type="NCBI Taxonomy" id="84725"/>
    <lineage>
        <taxon>Bacteria</taxon>
        <taxon>Bacillati</taxon>
        <taxon>Actinomycetota</taxon>
        <taxon>Actinomycetes</taxon>
        <taxon>Pseudonocardiales</taxon>
        <taxon>Pseudonocardiaceae</taxon>
        <taxon>Umezawaea</taxon>
    </lineage>
</organism>
<evidence type="ECO:0000313" key="5">
    <source>
        <dbReference type="Proteomes" id="UP000239494"/>
    </source>
</evidence>
<dbReference type="PANTHER" id="PTHR46844">
    <property type="entry name" value="SLR5058 PROTEIN"/>
    <property type="match status" value="1"/>
</dbReference>
<accession>A0A2T0TDP8</accession>
<reference evidence="4 5" key="1">
    <citation type="submission" date="2018-03" db="EMBL/GenBank/DDBJ databases">
        <title>Genomic Encyclopedia of Archaeal and Bacterial Type Strains, Phase II (KMG-II): from individual species to whole genera.</title>
        <authorList>
            <person name="Goeker M."/>
        </authorList>
    </citation>
    <scope>NUCLEOTIDE SEQUENCE [LARGE SCALE GENOMIC DNA]</scope>
    <source>
        <strain evidence="4 5">DSM 44720</strain>
    </source>
</reference>
<evidence type="ECO:0000256" key="2">
    <source>
        <dbReference type="ARBA" id="ARBA00022840"/>
    </source>
</evidence>
<evidence type="ECO:0000256" key="1">
    <source>
        <dbReference type="ARBA" id="ARBA00022741"/>
    </source>
</evidence>